<evidence type="ECO:0000313" key="2">
    <source>
        <dbReference type="Proteomes" id="UP001206483"/>
    </source>
</evidence>
<accession>A0ABT1J9M9</accession>
<name>A0ABT1J9M9_9ACTN</name>
<reference evidence="1 2" key="1">
    <citation type="submission" date="2022-06" db="EMBL/GenBank/DDBJ databases">
        <title>Sequencing the genomes of 1000 actinobacteria strains.</title>
        <authorList>
            <person name="Klenk H.-P."/>
        </authorList>
    </citation>
    <scope>NUCLEOTIDE SEQUENCE [LARGE SCALE GENOMIC DNA]</scope>
    <source>
        <strain evidence="1 2">DSM 41656</strain>
    </source>
</reference>
<organism evidence="1 2">
    <name type="scientific">Kitasatospora paracochleata</name>
    <dbReference type="NCBI Taxonomy" id="58354"/>
    <lineage>
        <taxon>Bacteria</taxon>
        <taxon>Bacillati</taxon>
        <taxon>Actinomycetota</taxon>
        <taxon>Actinomycetes</taxon>
        <taxon>Kitasatosporales</taxon>
        <taxon>Streptomycetaceae</taxon>
        <taxon>Kitasatospora</taxon>
    </lineage>
</organism>
<gene>
    <name evidence="1" type="ORF">FHR36_007369</name>
</gene>
<dbReference type="EMBL" id="JAMZDX010000008">
    <property type="protein sequence ID" value="MCP2314170.1"/>
    <property type="molecule type" value="Genomic_DNA"/>
</dbReference>
<protein>
    <recommendedName>
        <fullName evidence="3">Tetratricopeptide repeat protein</fullName>
    </recommendedName>
</protein>
<comment type="caution">
    <text evidence="1">The sequence shown here is derived from an EMBL/GenBank/DDBJ whole genome shotgun (WGS) entry which is preliminary data.</text>
</comment>
<keyword evidence="2" id="KW-1185">Reference proteome</keyword>
<proteinExistence type="predicted"/>
<dbReference type="RefSeq" id="WP_253804500.1">
    <property type="nucleotide sequence ID" value="NZ_BAAAUB010000015.1"/>
</dbReference>
<evidence type="ECO:0000313" key="1">
    <source>
        <dbReference type="EMBL" id="MCP2314170.1"/>
    </source>
</evidence>
<sequence>MTYDHAHDPRAVDARPDLVHRTRAVESLLGRPPGTRPRTRQDLAHAVDAFLAEAERTEHTPDGQSPGGDDFPDALRRIAADVARHRASTYTPPPWWSSYRRASVALDRLARTALGHRKAFELLSRFGELRGPGEGHLEVWEIDEEIEGARVFGCLLYVAGHPASAAFWWRIAAMAGDPISARALYLQHLQRGEMREAKWWFHEAYGTSTGDPAAVPPSLPEMPDYFKALPTVAEQPTPAQPDPQPADGLGAELDRLVVHTDPGDAGFIDGIATRPDPQTANRLEELVGHR</sequence>
<evidence type="ECO:0008006" key="3">
    <source>
        <dbReference type="Google" id="ProtNLM"/>
    </source>
</evidence>
<dbReference type="Proteomes" id="UP001206483">
    <property type="component" value="Unassembled WGS sequence"/>
</dbReference>